<dbReference type="PROSITE" id="PS51375">
    <property type="entry name" value="PPR"/>
    <property type="match status" value="2"/>
</dbReference>
<keyword evidence="6" id="KW-1185">Reference proteome</keyword>
<dbReference type="AlphaFoldDB" id="A0A833QW91"/>
<proteinExistence type="inferred from homology"/>
<reference evidence="5" key="1">
    <citation type="submission" date="2020-01" db="EMBL/GenBank/DDBJ databases">
        <title>Genome sequence of Kobresia littledalei, the first chromosome-level genome in the family Cyperaceae.</title>
        <authorList>
            <person name="Qu G."/>
        </authorList>
    </citation>
    <scope>NUCLEOTIDE SEQUENCE</scope>
    <source>
        <strain evidence="5">C.B.Clarke</strain>
        <tissue evidence="5">Leaf</tissue>
    </source>
</reference>
<feature type="repeat" description="PPR" evidence="4">
    <location>
        <begin position="300"/>
        <end position="334"/>
    </location>
</feature>
<comment type="similarity">
    <text evidence="1">Belongs to the PPR family. P subfamily.</text>
</comment>
<evidence type="ECO:0000313" key="5">
    <source>
        <dbReference type="EMBL" id="KAF3326138.1"/>
    </source>
</evidence>
<evidence type="ECO:0000313" key="6">
    <source>
        <dbReference type="Proteomes" id="UP000623129"/>
    </source>
</evidence>
<name>A0A833QW91_9POAL</name>
<accession>A0A833QW91</accession>
<dbReference type="Proteomes" id="UP000623129">
    <property type="component" value="Unassembled WGS sequence"/>
</dbReference>
<organism evidence="5 6">
    <name type="scientific">Carex littledalei</name>
    <dbReference type="NCBI Taxonomy" id="544730"/>
    <lineage>
        <taxon>Eukaryota</taxon>
        <taxon>Viridiplantae</taxon>
        <taxon>Streptophyta</taxon>
        <taxon>Embryophyta</taxon>
        <taxon>Tracheophyta</taxon>
        <taxon>Spermatophyta</taxon>
        <taxon>Magnoliopsida</taxon>
        <taxon>Liliopsida</taxon>
        <taxon>Poales</taxon>
        <taxon>Cyperaceae</taxon>
        <taxon>Cyperoideae</taxon>
        <taxon>Cariceae</taxon>
        <taxon>Carex</taxon>
        <taxon>Carex subgen. Euthyceras</taxon>
    </lineage>
</organism>
<feature type="repeat" description="PPR" evidence="4">
    <location>
        <begin position="242"/>
        <end position="272"/>
    </location>
</feature>
<evidence type="ECO:0000256" key="1">
    <source>
        <dbReference type="ARBA" id="ARBA00007626"/>
    </source>
</evidence>
<dbReference type="EMBL" id="SWLB01000019">
    <property type="protein sequence ID" value="KAF3326138.1"/>
    <property type="molecule type" value="Genomic_DNA"/>
</dbReference>
<evidence type="ECO:0000256" key="2">
    <source>
        <dbReference type="ARBA" id="ARBA00022737"/>
    </source>
</evidence>
<evidence type="ECO:0000256" key="3">
    <source>
        <dbReference type="ARBA" id="ARBA00022946"/>
    </source>
</evidence>
<protein>
    <submittedName>
        <fullName evidence="5">Pentatricopeptide repeat-containing protein</fullName>
    </submittedName>
</protein>
<dbReference type="Pfam" id="PF01535">
    <property type="entry name" value="PPR"/>
    <property type="match status" value="3"/>
</dbReference>
<dbReference type="Gene3D" id="1.25.40.10">
    <property type="entry name" value="Tetratricopeptide repeat domain"/>
    <property type="match status" value="3"/>
</dbReference>
<comment type="caution">
    <text evidence="5">The sequence shown here is derived from an EMBL/GenBank/DDBJ whole genome shotgun (WGS) entry which is preliminary data.</text>
</comment>
<keyword evidence="3" id="KW-0809">Transit peptide</keyword>
<dbReference type="InterPro" id="IPR011990">
    <property type="entry name" value="TPR-like_helical_dom_sf"/>
</dbReference>
<dbReference type="InterPro" id="IPR002885">
    <property type="entry name" value="PPR_rpt"/>
</dbReference>
<dbReference type="PANTHER" id="PTHR47939:SF5">
    <property type="entry name" value="PENTACOTRIPEPTIDE-REPEAT REGION OF PRORP DOMAIN-CONTAINING PROTEIN"/>
    <property type="match status" value="1"/>
</dbReference>
<evidence type="ECO:0000256" key="4">
    <source>
        <dbReference type="PROSITE-ProRule" id="PRU00708"/>
    </source>
</evidence>
<dbReference type="Pfam" id="PF12854">
    <property type="entry name" value="PPR_1"/>
    <property type="match status" value="1"/>
</dbReference>
<dbReference type="OrthoDB" id="185373at2759"/>
<sequence>MLPLRRTATSLRHFNKQFVCTVAPPTPSQDQPEPHLLQTSKSILQTIITKPQFESLLPSLYPSSVLLNPSCVSLTLSPLSNSHPLHSIRYLLFLSNLPSFSPSSLPLDSPVITSLFLDLLSTKYPPSFTAIVLDLISNSPFHFSDRVYHASLSTALRIHQPDLVYKIHEKMPGSEPGFLISAMCAQGRLMEAYCFLKEGLKSGFVPHLASLTKLVGGFSKAGYFGMVSQLLHLMIKVGVMPDTYTYQRVIHGLCRHGLMEEALRVFNDIKYRVQAFCRAKEVDKAINLYSELVSCGMKPLLLTLTPIIEALCEEGEISQAIEFMRCMDEMGLQPLERTNDCFIKAFCKVGMAEEGMVWLVNMLKNNKRPKRETLNKLIESLCLGRQIQDALLVVNAMVEMRYHLEVPVWYMLVEQLCSGSLSSSILVLDEISAAE</sequence>
<dbReference type="PANTHER" id="PTHR47939">
    <property type="entry name" value="MEMBRANE-ASSOCIATED SALT-INDUCIBLE PROTEIN-LIKE"/>
    <property type="match status" value="1"/>
</dbReference>
<dbReference type="NCBIfam" id="TIGR00756">
    <property type="entry name" value="PPR"/>
    <property type="match status" value="2"/>
</dbReference>
<keyword evidence="2" id="KW-0677">Repeat</keyword>
<gene>
    <name evidence="5" type="ORF">FCM35_KLT09218</name>
</gene>
<dbReference type="InterPro" id="IPR050667">
    <property type="entry name" value="PPR-containing_protein"/>
</dbReference>